<dbReference type="KEGG" id="apuu:APUU_21611S"/>
<proteinExistence type="predicted"/>
<dbReference type="EMBL" id="AP024444">
    <property type="protein sequence ID" value="BCS21179.1"/>
    <property type="molecule type" value="Genomic_DNA"/>
</dbReference>
<feature type="transmembrane region" description="Helical" evidence="6">
    <location>
        <begin position="285"/>
        <end position="309"/>
    </location>
</feature>
<feature type="transmembrane region" description="Helical" evidence="6">
    <location>
        <begin position="124"/>
        <end position="145"/>
    </location>
</feature>
<keyword evidence="9" id="KW-1185">Reference proteome</keyword>
<keyword evidence="3 6" id="KW-1133">Transmembrane helix</keyword>
<dbReference type="OrthoDB" id="6770063at2759"/>
<dbReference type="PROSITE" id="PS50850">
    <property type="entry name" value="MFS"/>
    <property type="match status" value="1"/>
</dbReference>
<comment type="subcellular location">
    <subcellularLocation>
        <location evidence="1">Membrane</location>
        <topology evidence="1">Multi-pass membrane protein</topology>
    </subcellularLocation>
</comment>
<protein>
    <recommendedName>
        <fullName evidence="7">Major facilitator superfamily (MFS) profile domain-containing protein</fullName>
    </recommendedName>
</protein>
<dbReference type="InterPro" id="IPR011701">
    <property type="entry name" value="MFS"/>
</dbReference>
<reference evidence="8" key="1">
    <citation type="submission" date="2021-01" db="EMBL/GenBank/DDBJ databases">
        <authorList>
            <consortium name="Aspergillus puulaauensis MK2 genome sequencing consortium"/>
            <person name="Kazuki M."/>
            <person name="Futagami T."/>
        </authorList>
    </citation>
    <scope>NUCLEOTIDE SEQUENCE</scope>
    <source>
        <strain evidence="8">MK2</strain>
    </source>
</reference>
<feature type="transmembrane region" description="Helical" evidence="6">
    <location>
        <begin position="214"/>
        <end position="234"/>
    </location>
</feature>
<dbReference type="InterPro" id="IPR020846">
    <property type="entry name" value="MFS_dom"/>
</dbReference>
<dbReference type="SUPFAM" id="SSF103473">
    <property type="entry name" value="MFS general substrate transporter"/>
    <property type="match status" value="1"/>
</dbReference>
<gene>
    <name evidence="8" type="ORF">APUU_21611S</name>
</gene>
<dbReference type="GO" id="GO:0022857">
    <property type="term" value="F:transmembrane transporter activity"/>
    <property type="evidence" value="ECO:0007669"/>
    <property type="project" value="InterPro"/>
</dbReference>
<evidence type="ECO:0000256" key="3">
    <source>
        <dbReference type="ARBA" id="ARBA00022989"/>
    </source>
</evidence>
<accession>A0A7R7XID9</accession>
<dbReference type="Gene3D" id="1.20.1250.20">
    <property type="entry name" value="MFS general substrate transporter like domains"/>
    <property type="match status" value="1"/>
</dbReference>
<evidence type="ECO:0000256" key="1">
    <source>
        <dbReference type="ARBA" id="ARBA00004141"/>
    </source>
</evidence>
<dbReference type="GeneID" id="64971184"/>
<feature type="transmembrane region" description="Helical" evidence="6">
    <location>
        <begin position="57"/>
        <end position="77"/>
    </location>
</feature>
<dbReference type="RefSeq" id="XP_041553373.1">
    <property type="nucleotide sequence ID" value="XM_041700383.1"/>
</dbReference>
<feature type="transmembrane region" description="Helical" evidence="6">
    <location>
        <begin position="184"/>
        <end position="202"/>
    </location>
</feature>
<evidence type="ECO:0000256" key="5">
    <source>
        <dbReference type="SAM" id="MobiDB-lite"/>
    </source>
</evidence>
<feature type="domain" description="Major facilitator superfamily (MFS) profile" evidence="7">
    <location>
        <begin position="59"/>
        <end position="491"/>
    </location>
</feature>
<evidence type="ECO:0000259" key="7">
    <source>
        <dbReference type="PROSITE" id="PS50850"/>
    </source>
</evidence>
<feature type="region of interest" description="Disordered" evidence="5">
    <location>
        <begin position="1"/>
        <end position="26"/>
    </location>
</feature>
<feature type="transmembrane region" description="Helical" evidence="6">
    <location>
        <begin position="151"/>
        <end position="172"/>
    </location>
</feature>
<name>A0A7R7XID9_9EURO</name>
<evidence type="ECO:0000256" key="2">
    <source>
        <dbReference type="ARBA" id="ARBA00022692"/>
    </source>
</evidence>
<dbReference type="FunFam" id="1.20.1250.20:FF:000011">
    <property type="entry name" value="MFS multidrug transporter, putative"/>
    <property type="match status" value="1"/>
</dbReference>
<sequence>MLNLSQNHRDHSLEPESGQLLEDRPTPSNPEYYSKLVTWSSPSDPTNPLNWTLKRKWSATVLVSCFTFISPVSSTMVAPALDQIASDFTITSSIERYLVMSIFLLAYALGPFILAPLSEMYGRVVILQSANMVYLVFNTVCGFATSKQQMLAFRFLSGLGGSAPQAIGGGVLSDCWRKNERGSATAVYSVMPFIGPAVGPIAGGYLTQYMSWRWIFWIVSMADAVVQILSFLFLRETYAPKILAAKKKKLQKETGNQMLYTEYDEPDRTFPQLLRKNLIRPFRMLFTQPAIQAIALYRGYQYGLMYLVLASFPTVWEGTYNESKGTASLNYLSLGVGFVIGLQFCGRLIDIVYQRLAKHYNNNGIPEYRIPLMIPGGLIVPIGLFIYGWTAEYQTHWIAPNIGAALFAIGLIITFQCCQTYVIDAYTRYAASATGVTAFVRTMAGFSFPLFADGLYRALGLGWGNSLLGFISLGMGVVAPAMLWFWGEWMREKSPYCAGDETSHV</sequence>
<dbReference type="PANTHER" id="PTHR23502:SF60">
    <property type="entry name" value="MAJOR FACILITATOR SUPERFAMILY (MFS) PROFILE DOMAIN-CONTAINING PROTEIN-RELATED"/>
    <property type="match status" value="1"/>
</dbReference>
<feature type="transmembrane region" description="Helical" evidence="6">
    <location>
        <begin position="329"/>
        <end position="349"/>
    </location>
</feature>
<evidence type="ECO:0000313" key="8">
    <source>
        <dbReference type="EMBL" id="BCS21179.1"/>
    </source>
</evidence>
<dbReference type="CDD" id="cd17323">
    <property type="entry name" value="MFS_Tpo1_MDR_like"/>
    <property type="match status" value="1"/>
</dbReference>
<organism evidence="8 9">
    <name type="scientific">Aspergillus puulaauensis</name>
    <dbReference type="NCBI Taxonomy" id="1220207"/>
    <lineage>
        <taxon>Eukaryota</taxon>
        <taxon>Fungi</taxon>
        <taxon>Dikarya</taxon>
        <taxon>Ascomycota</taxon>
        <taxon>Pezizomycotina</taxon>
        <taxon>Eurotiomycetes</taxon>
        <taxon>Eurotiomycetidae</taxon>
        <taxon>Eurotiales</taxon>
        <taxon>Aspergillaceae</taxon>
        <taxon>Aspergillus</taxon>
    </lineage>
</organism>
<dbReference type="InterPro" id="IPR036259">
    <property type="entry name" value="MFS_trans_sf"/>
</dbReference>
<feature type="transmembrane region" description="Helical" evidence="6">
    <location>
        <begin position="429"/>
        <end position="451"/>
    </location>
</feature>
<dbReference type="Proteomes" id="UP000654913">
    <property type="component" value="Chromosome 2"/>
</dbReference>
<keyword evidence="4 6" id="KW-0472">Membrane</keyword>
<evidence type="ECO:0000313" key="9">
    <source>
        <dbReference type="Proteomes" id="UP000654913"/>
    </source>
</evidence>
<dbReference type="PANTHER" id="PTHR23502">
    <property type="entry name" value="MAJOR FACILITATOR SUPERFAMILY"/>
    <property type="match status" value="1"/>
</dbReference>
<reference evidence="8" key="2">
    <citation type="submission" date="2021-02" db="EMBL/GenBank/DDBJ databases">
        <title>Aspergillus puulaauensis MK2 genome sequence.</title>
        <authorList>
            <person name="Futagami T."/>
            <person name="Mori K."/>
            <person name="Kadooka C."/>
            <person name="Tanaka T."/>
        </authorList>
    </citation>
    <scope>NUCLEOTIDE SEQUENCE</scope>
    <source>
        <strain evidence="8">MK2</strain>
    </source>
</reference>
<feature type="transmembrane region" description="Helical" evidence="6">
    <location>
        <begin position="97"/>
        <end position="117"/>
    </location>
</feature>
<feature type="transmembrane region" description="Helical" evidence="6">
    <location>
        <begin position="463"/>
        <end position="486"/>
    </location>
</feature>
<evidence type="ECO:0000256" key="4">
    <source>
        <dbReference type="ARBA" id="ARBA00023136"/>
    </source>
</evidence>
<keyword evidence="2 6" id="KW-0812">Transmembrane</keyword>
<feature type="transmembrane region" description="Helical" evidence="6">
    <location>
        <begin position="402"/>
        <end position="422"/>
    </location>
</feature>
<dbReference type="Pfam" id="PF07690">
    <property type="entry name" value="MFS_1"/>
    <property type="match status" value="1"/>
</dbReference>
<dbReference type="GO" id="GO:0016020">
    <property type="term" value="C:membrane"/>
    <property type="evidence" value="ECO:0007669"/>
    <property type="project" value="UniProtKB-SubCell"/>
</dbReference>
<feature type="transmembrane region" description="Helical" evidence="6">
    <location>
        <begin position="370"/>
        <end position="390"/>
    </location>
</feature>
<dbReference type="AlphaFoldDB" id="A0A7R7XID9"/>
<evidence type="ECO:0000256" key="6">
    <source>
        <dbReference type="SAM" id="Phobius"/>
    </source>
</evidence>